<dbReference type="EMBL" id="DXGH01000051">
    <property type="protein sequence ID" value="HIW81766.1"/>
    <property type="molecule type" value="Genomic_DNA"/>
</dbReference>
<name>A0A9D1UCP3_9FIRM</name>
<reference evidence="1" key="2">
    <citation type="submission" date="2021-04" db="EMBL/GenBank/DDBJ databases">
        <authorList>
            <person name="Gilroy R."/>
        </authorList>
    </citation>
    <scope>NUCLEOTIDE SEQUENCE</scope>
    <source>
        <strain evidence="1">CHK195-6426</strain>
    </source>
</reference>
<gene>
    <name evidence="1" type="ORF">H9742_09675</name>
</gene>
<sequence>MNKSDLDRNAYMPGGSYARRGYLRWWHSFVGTQEETGESRTFFVEYFIINPGLGSDQPILGQHPYFKKRGLKPSYVMIKAGVFPGKASSDTEKLPGRELHAFYPISSLKATGKPLVMQIEDCFYSENHISGFVDVTKQEARHRSLMTDAGSMEWDLEVHKAVSCHTGILSSAFFTALHALNSFWHGEGIRTFYRGHVILDGSLYRVEPESSCGYADKHWGRNYNHPWFQLSSCRLTSERTGRELKHSALAIDGCCPRFLCFTLKRRLMIQLTYMGEDFEFLFAKPGSFCRSKWKMKETNKRYLWHINAQNKDAVIRISGCCRKDGMMPLRYETPEGAKPSPTLWGGGDGYGTIQIYRRVSGKKQLIDTLSFENALFEYQS</sequence>
<proteinExistence type="predicted"/>
<accession>A0A9D1UCP3</accession>
<protein>
    <recommendedName>
        <fullName evidence="3">Tocopherol cyclase</fullName>
    </recommendedName>
</protein>
<reference evidence="1" key="1">
    <citation type="journal article" date="2021" name="PeerJ">
        <title>Extensive microbial diversity within the chicken gut microbiome revealed by metagenomics and culture.</title>
        <authorList>
            <person name="Gilroy R."/>
            <person name="Ravi A."/>
            <person name="Getino M."/>
            <person name="Pursley I."/>
            <person name="Horton D.L."/>
            <person name="Alikhan N.F."/>
            <person name="Baker D."/>
            <person name="Gharbi K."/>
            <person name="Hall N."/>
            <person name="Watson M."/>
            <person name="Adriaenssens E.M."/>
            <person name="Foster-Nyarko E."/>
            <person name="Jarju S."/>
            <person name="Secka A."/>
            <person name="Antonio M."/>
            <person name="Oren A."/>
            <person name="Chaudhuri R.R."/>
            <person name="La Ragione R."/>
            <person name="Hildebrand F."/>
            <person name="Pallen M.J."/>
        </authorList>
    </citation>
    <scope>NUCLEOTIDE SEQUENCE</scope>
    <source>
        <strain evidence="1">CHK195-6426</strain>
    </source>
</reference>
<organism evidence="1 2">
    <name type="scientific">Candidatus Acetatifactor stercoripullorum</name>
    <dbReference type="NCBI Taxonomy" id="2838414"/>
    <lineage>
        <taxon>Bacteria</taxon>
        <taxon>Bacillati</taxon>
        <taxon>Bacillota</taxon>
        <taxon>Clostridia</taxon>
        <taxon>Lachnospirales</taxon>
        <taxon>Lachnospiraceae</taxon>
        <taxon>Acetatifactor</taxon>
    </lineage>
</organism>
<evidence type="ECO:0000313" key="2">
    <source>
        <dbReference type="Proteomes" id="UP000824265"/>
    </source>
</evidence>
<dbReference type="AlphaFoldDB" id="A0A9D1UCP3"/>
<evidence type="ECO:0000313" key="1">
    <source>
        <dbReference type="EMBL" id="HIW81766.1"/>
    </source>
</evidence>
<evidence type="ECO:0008006" key="3">
    <source>
        <dbReference type="Google" id="ProtNLM"/>
    </source>
</evidence>
<comment type="caution">
    <text evidence="1">The sequence shown here is derived from an EMBL/GenBank/DDBJ whole genome shotgun (WGS) entry which is preliminary data.</text>
</comment>
<dbReference type="Proteomes" id="UP000824265">
    <property type="component" value="Unassembled WGS sequence"/>
</dbReference>